<accession>A0A5B6WTM2</accession>
<dbReference type="EMBL" id="SMMG02000002">
    <property type="protein sequence ID" value="KAA3484738.1"/>
    <property type="molecule type" value="Genomic_DNA"/>
</dbReference>
<dbReference type="OrthoDB" id="1751572at2759"/>
<evidence type="ECO:0000313" key="6">
    <source>
        <dbReference type="Proteomes" id="UP000325315"/>
    </source>
</evidence>
<dbReference type="GO" id="GO:0003824">
    <property type="term" value="F:catalytic activity"/>
    <property type="evidence" value="ECO:0007669"/>
    <property type="project" value="UniProtKB-KW"/>
</dbReference>
<name>A0A5B6WTM2_9ROSI</name>
<dbReference type="Gene3D" id="1.10.340.70">
    <property type="match status" value="1"/>
</dbReference>
<dbReference type="InterPro" id="IPR050951">
    <property type="entry name" value="Retrovirus_Pol_polyprotein"/>
</dbReference>
<dbReference type="AlphaFoldDB" id="A0A5B6WTM2"/>
<feature type="compositionally biased region" description="Basic and acidic residues" evidence="2">
    <location>
        <begin position="40"/>
        <end position="51"/>
    </location>
</feature>
<dbReference type="PANTHER" id="PTHR37984:SF5">
    <property type="entry name" value="PROTEIN NYNRIN-LIKE"/>
    <property type="match status" value="1"/>
</dbReference>
<evidence type="ECO:0000313" key="5">
    <source>
        <dbReference type="EMBL" id="KAA3484738.1"/>
    </source>
</evidence>
<keyword evidence="6" id="KW-1185">Reference proteome</keyword>
<dbReference type="Proteomes" id="UP000325315">
    <property type="component" value="Unassembled WGS sequence"/>
</dbReference>
<comment type="caution">
    <text evidence="5">The sequence shown here is derived from an EMBL/GenBank/DDBJ whole genome shotgun (WGS) entry which is preliminary data.</text>
</comment>
<dbReference type="InterPro" id="IPR043502">
    <property type="entry name" value="DNA/RNA_pol_sf"/>
</dbReference>
<dbReference type="Pfam" id="PF17921">
    <property type="entry name" value="Integrase_H2C2"/>
    <property type="match status" value="1"/>
</dbReference>
<sequence length="655" mass="74746">MCKRFVDGLNEDIKLLVGILELKEFVVLVDRACKAEELSKEKRKADSEARDSRKRSMSKQYHSSSKKSRDYFNRSTTSVGYSNGDRGKQYTNLKAQATSVLSVGNVKDIKPECQQYGRWHFGDCWPRNAGNASGNLGTMRDSLVRSEGVPVRAYTIHAREDVSSLDVITGTFSLYDTNVIALIDPGSTHSYICMNLVSNKSLPVESTEFVIKVSNPLGKYVVVDKKGCEAYLAYILDTKVSEKQIESVLVVCDYLDVFPEELLGLPPVREVEFAIKLVPKTSPISITLYRMAPTELKELKAYCELKTQMCRKLRSERDVFEHTEHLMIVLQTLRDKQLYAKFSKCEFWLRKVRFLGHIVSVDGIRVDSSKISAMIDWKQPRNVSEFEWSKKCHQSFDQLRALLTEALVLVKPESGKEFVIYSDTSLNDLGCILMEEGNVKAYASRQLKPHEKNSPTHDLELVAIVFTLKIWRHHLRLELLKDYELVIDYHPGKVNVFADTLSRKLLFALRAMNTQLTLSDDGSIVAELKTKPSTSDLEYQIGSDDCLMFRDRICVPKNLELIQKILYKGHSGCLSFYPGNTKMYNDLKQLYLWSSMKRDISEFVARCLVCQQVKAEHQVPSGLLQPVMIPEWKWDRVTMDFVTGLPLSSKKKDAI</sequence>
<gene>
    <name evidence="5" type="ORF">EPI10_006804</name>
</gene>
<evidence type="ECO:0000256" key="1">
    <source>
        <dbReference type="ARBA" id="ARBA00023268"/>
    </source>
</evidence>
<evidence type="ECO:0000256" key="2">
    <source>
        <dbReference type="SAM" id="MobiDB-lite"/>
    </source>
</evidence>
<keyword evidence="1" id="KW-0511">Multifunctional enzyme</keyword>
<dbReference type="InterPro" id="IPR043128">
    <property type="entry name" value="Rev_trsase/Diguanyl_cyclase"/>
</dbReference>
<dbReference type="Pfam" id="PF17919">
    <property type="entry name" value="RT_RNaseH_2"/>
    <property type="match status" value="1"/>
</dbReference>
<dbReference type="InterPro" id="IPR041588">
    <property type="entry name" value="Integrase_H2C2"/>
</dbReference>
<proteinExistence type="predicted"/>
<protein>
    <submittedName>
        <fullName evidence="5">DNA/RNA polymerases superfamily protein</fullName>
    </submittedName>
</protein>
<dbReference type="InterPro" id="IPR041577">
    <property type="entry name" value="RT_RNaseH_2"/>
</dbReference>
<reference evidence="6" key="1">
    <citation type="journal article" date="2019" name="Plant Biotechnol. J.">
        <title>Genome sequencing of the Australian wild diploid species Gossypium australe highlights disease resistance and delayed gland morphogenesis.</title>
        <authorList>
            <person name="Cai Y."/>
            <person name="Cai X."/>
            <person name="Wang Q."/>
            <person name="Wang P."/>
            <person name="Zhang Y."/>
            <person name="Cai C."/>
            <person name="Xu Y."/>
            <person name="Wang K."/>
            <person name="Zhou Z."/>
            <person name="Wang C."/>
            <person name="Geng S."/>
            <person name="Li B."/>
            <person name="Dong Q."/>
            <person name="Hou Y."/>
            <person name="Wang H."/>
            <person name="Ai P."/>
            <person name="Liu Z."/>
            <person name="Yi F."/>
            <person name="Sun M."/>
            <person name="An G."/>
            <person name="Cheng J."/>
            <person name="Zhang Y."/>
            <person name="Shi Q."/>
            <person name="Xie Y."/>
            <person name="Shi X."/>
            <person name="Chang Y."/>
            <person name="Huang F."/>
            <person name="Chen Y."/>
            <person name="Hong S."/>
            <person name="Mi L."/>
            <person name="Sun Q."/>
            <person name="Zhang L."/>
            <person name="Zhou B."/>
            <person name="Peng R."/>
            <person name="Zhang X."/>
            <person name="Liu F."/>
        </authorList>
    </citation>
    <scope>NUCLEOTIDE SEQUENCE [LARGE SCALE GENOMIC DNA]</scope>
    <source>
        <strain evidence="6">cv. PA1801</strain>
    </source>
</reference>
<evidence type="ECO:0000259" key="3">
    <source>
        <dbReference type="Pfam" id="PF17919"/>
    </source>
</evidence>
<dbReference type="Gene3D" id="3.30.70.270">
    <property type="match status" value="1"/>
</dbReference>
<dbReference type="SUPFAM" id="SSF56672">
    <property type="entry name" value="DNA/RNA polymerases"/>
    <property type="match status" value="1"/>
</dbReference>
<dbReference type="Pfam" id="PF08284">
    <property type="entry name" value="RVP_2"/>
    <property type="match status" value="1"/>
</dbReference>
<organism evidence="5 6">
    <name type="scientific">Gossypium australe</name>
    <dbReference type="NCBI Taxonomy" id="47621"/>
    <lineage>
        <taxon>Eukaryota</taxon>
        <taxon>Viridiplantae</taxon>
        <taxon>Streptophyta</taxon>
        <taxon>Embryophyta</taxon>
        <taxon>Tracheophyta</taxon>
        <taxon>Spermatophyta</taxon>
        <taxon>Magnoliopsida</taxon>
        <taxon>eudicotyledons</taxon>
        <taxon>Gunneridae</taxon>
        <taxon>Pentapetalae</taxon>
        <taxon>rosids</taxon>
        <taxon>malvids</taxon>
        <taxon>Malvales</taxon>
        <taxon>Malvaceae</taxon>
        <taxon>Malvoideae</taxon>
        <taxon>Gossypium</taxon>
    </lineage>
</organism>
<feature type="domain" description="Integrase zinc-binding" evidence="4">
    <location>
        <begin position="560"/>
        <end position="615"/>
    </location>
</feature>
<feature type="domain" description="Reverse transcriptase/retrotransposon-derived protein RNase H-like" evidence="3">
    <location>
        <begin position="388"/>
        <end position="476"/>
    </location>
</feature>
<feature type="region of interest" description="Disordered" evidence="2">
    <location>
        <begin position="40"/>
        <end position="85"/>
    </location>
</feature>
<evidence type="ECO:0000259" key="4">
    <source>
        <dbReference type="Pfam" id="PF17921"/>
    </source>
</evidence>
<dbReference type="PANTHER" id="PTHR37984">
    <property type="entry name" value="PROTEIN CBG26694"/>
    <property type="match status" value="1"/>
</dbReference>